<dbReference type="HOGENOM" id="CLU_004591_2_0_1"/>
<gene>
    <name evidence="1" type="ORF">PHACADRAFT_108656</name>
</gene>
<evidence type="ECO:0000313" key="1">
    <source>
        <dbReference type="EMBL" id="EKM48596.1"/>
    </source>
</evidence>
<dbReference type="OrthoDB" id="2791548at2759"/>
<dbReference type="KEGG" id="pco:PHACADRAFT_108656"/>
<reference evidence="1 2" key="1">
    <citation type="journal article" date="2012" name="BMC Genomics">
        <title>Comparative genomics of the white-rot fungi, Phanerochaete carnosa and P. chrysosporium, to elucidate the genetic basis of the distinct wood types they colonize.</title>
        <authorList>
            <person name="Suzuki H."/>
            <person name="MacDonald J."/>
            <person name="Syed K."/>
            <person name="Salamov A."/>
            <person name="Hori C."/>
            <person name="Aerts A."/>
            <person name="Henrissat B."/>
            <person name="Wiebenga A."/>
            <person name="vanKuyk P.A."/>
            <person name="Barry K."/>
            <person name="Lindquist E."/>
            <person name="LaButti K."/>
            <person name="Lapidus A."/>
            <person name="Lucas S."/>
            <person name="Coutinho P."/>
            <person name="Gong Y."/>
            <person name="Samejima M."/>
            <person name="Mahadevan R."/>
            <person name="Abou-Zaid M."/>
            <person name="de Vries R.P."/>
            <person name="Igarashi K."/>
            <person name="Yadav J.S."/>
            <person name="Grigoriev I.V."/>
            <person name="Master E.R."/>
        </authorList>
    </citation>
    <scope>NUCLEOTIDE SEQUENCE [LARGE SCALE GENOMIC DNA]</scope>
    <source>
        <strain evidence="1 2">HHB-10118-sp</strain>
    </source>
</reference>
<proteinExistence type="predicted"/>
<sequence>MSCLLLRQSDADAASSNQWAPYESKTMFLLDTIDNLPRCPVSNSLMQVFLWTLKETGARDVPSLYKLRHTQEKLRQKCGVPSIRCQSELGNVFYMNDIRSIIAKDWANPQTRSYIHVYPEVPEGGIREVWHANKWRHEMDTRMLSPMYDAGAGKHFYVDELAKLQNGTFVIPIRWVVVHGEVHADAFTVTIDQSGMASVNDAESIDIEANALCYNYHDLAEAKVLPHSWDERATSWRYPENMPNHLREVAQGDPLYTSFVDYFGDDVSGNHSKSWNKHWNAYVTHRNLPRELLQQEFHTHFLSTSQHASIAEQFMAFKKILESTHTNPVVVRDGITGENVRFRLHVNAQPSDNPMQSEVSAHISGRGNCYCRKCDAGGTKAHKETNAGYHSLFQVGTPRTKEGILRELEKQVAVACMGVAKSVKDLQTATGVKNLYTQHWINRLLERARQMKRDNSSRTKDSIRDELQQWVEEHKEIIISPFFTVDGFDPTQDTPIEILHTILLGMTKYVWHMTHIQWTMEQKNLYAHRLQATDVKGLSIPAVRAQYIMQYASSLVGRQLKTITQTISFHAYDLVLPLVFQLWLAAGEFSSLIWFPEIQNLDEYLDDIEVALANVLDTFCDIEPSKIVEKVKLHLLTHTRYDILHFGPLPGQATEGHESFNAVFRHCSVFSNHLAPSRDIAKQLAQQEGMKHRLTGGYWPDNESGDWCRAGPGVLRNYLERHPILQRLLGWTEHLRQAPGSSKPIPLKKGEKSRPIQRLAETKASKALYYDSSKGDSQWISGRAVVAQSAEECFPGSWVFVRSPAIDTGNESLVGVIIEILISTARKEPEAVVVIERFSVAERRHPRWNMPYMYRPNAESVLVLIPAKNVEFAFNAQHDCPSAGCAISGTRMAVQEREASGKEEGYMEHKHSLADRFIVNTHSFHNAHLLRSALPRYLTKPIPLYPDRWAKT</sequence>
<dbReference type="EMBL" id="JH930895">
    <property type="protein sequence ID" value="EKM48596.1"/>
    <property type="molecule type" value="Genomic_DNA"/>
</dbReference>
<dbReference type="Proteomes" id="UP000008370">
    <property type="component" value="Unassembled WGS sequence"/>
</dbReference>
<dbReference type="PANTHER" id="PTHR31912:SF34">
    <property type="entry name" value="NOTOCHORD-RELATED PROTEIN"/>
    <property type="match status" value="1"/>
</dbReference>
<keyword evidence="2" id="KW-1185">Reference proteome</keyword>
<dbReference type="RefSeq" id="XP_007402852.1">
    <property type="nucleotide sequence ID" value="XM_007402790.1"/>
</dbReference>
<protein>
    <submittedName>
        <fullName evidence="1">Uncharacterized protein</fullName>
    </submittedName>
</protein>
<accession>K5UGJ1</accession>
<dbReference type="PANTHER" id="PTHR31912">
    <property type="entry name" value="IP13529P"/>
    <property type="match status" value="1"/>
</dbReference>
<organism evidence="1 2">
    <name type="scientific">Phanerochaete carnosa (strain HHB-10118-sp)</name>
    <name type="common">White-rot fungus</name>
    <name type="synonym">Peniophora carnosa</name>
    <dbReference type="NCBI Taxonomy" id="650164"/>
    <lineage>
        <taxon>Eukaryota</taxon>
        <taxon>Fungi</taxon>
        <taxon>Dikarya</taxon>
        <taxon>Basidiomycota</taxon>
        <taxon>Agaricomycotina</taxon>
        <taxon>Agaricomycetes</taxon>
        <taxon>Polyporales</taxon>
        <taxon>Phanerochaetaceae</taxon>
        <taxon>Phanerochaete</taxon>
    </lineage>
</organism>
<evidence type="ECO:0000313" key="2">
    <source>
        <dbReference type="Proteomes" id="UP000008370"/>
    </source>
</evidence>
<name>K5UGJ1_PHACS</name>
<dbReference type="GeneID" id="18907529"/>
<dbReference type="InParanoid" id="K5UGJ1"/>
<dbReference type="AlphaFoldDB" id="K5UGJ1"/>